<evidence type="ECO:0000313" key="8">
    <source>
        <dbReference type="EMBL" id="KHF25601.1"/>
    </source>
</evidence>
<evidence type="ECO:0000313" key="10">
    <source>
        <dbReference type="Proteomes" id="UP000030856"/>
    </source>
</evidence>
<dbReference type="PANTHER" id="PTHR23519:SF1">
    <property type="entry name" value="AUTOPHAGY-RELATED PROTEIN 22"/>
    <property type="match status" value="1"/>
</dbReference>
<name>A0A0B0HDR7_SOVGS</name>
<feature type="transmembrane region" description="Helical" evidence="6">
    <location>
        <begin position="58"/>
        <end position="79"/>
    </location>
</feature>
<keyword evidence="5 6" id="KW-0472">Membrane</keyword>
<dbReference type="GO" id="GO:0012505">
    <property type="term" value="C:endomembrane system"/>
    <property type="evidence" value="ECO:0007669"/>
    <property type="project" value="UniProtKB-SubCell"/>
</dbReference>
<feature type="transmembrane region" description="Helical" evidence="6">
    <location>
        <begin position="151"/>
        <end position="174"/>
    </location>
</feature>
<dbReference type="InterPro" id="IPR020846">
    <property type="entry name" value="MFS_dom"/>
</dbReference>
<feature type="transmembrane region" description="Helical" evidence="6">
    <location>
        <begin position="284"/>
        <end position="302"/>
    </location>
</feature>
<reference evidence="8 10" key="1">
    <citation type="journal article" date="2014" name="BMC Genomics">
        <title>The genome of the intracellular bacterium of the coastal bivalve, Solemya velum: a blueprint for thriving in and out of symbiosis.</title>
        <authorList>
            <person name="Dmytrenko O."/>
            <person name="Russell S.L."/>
            <person name="Loo W.T."/>
            <person name="Fontanez K.M."/>
            <person name="Liao L."/>
            <person name="Roeselers G."/>
            <person name="Sharma R."/>
            <person name="Stewart F.J."/>
            <person name="Newton I.L."/>
            <person name="Woyke T."/>
            <person name="Wu D."/>
            <person name="Lang J.M."/>
            <person name="Eisen J.A."/>
            <person name="Cavanaugh C.M."/>
        </authorList>
    </citation>
    <scope>NUCLEOTIDE SEQUENCE [LARGE SCALE GENOMIC DNA]</scope>
    <source>
        <strain evidence="8 10">WH</strain>
    </source>
</reference>
<evidence type="ECO:0000256" key="4">
    <source>
        <dbReference type="ARBA" id="ARBA00022989"/>
    </source>
</evidence>
<comment type="caution">
    <text evidence="8">The sequence shown here is derived from an EMBL/GenBank/DDBJ whole genome shotgun (WGS) entry which is preliminary data.</text>
</comment>
<sequence>MTFTARELAPRRELVSWALYDFANSGYTTVVLTAIFNTYFVAVIAGESSGLEPGTGTLLWSIAIGLSNMLILLTAPVLGAIADYSANKKRILAVSTLGCVAMTAMLAWSGPDLIVFTMVFIIGSAFLFGTSENFIAAFLPEISPPRHMGRISGYAWGLGYVGGLIVLGTCLLYIEYAKSLGHGSEQYVPVTILITVVVYGLAALPTFLFLKERQQPGAELPSGLVAYTKIGFSRIATTLKHRRQFRDLFRFLLALFVYGCGIYTVIVIAAVYAHEAMGFETTDTIIMIMVVNITAALGAFIFGMIQDRFGVKRTLVLTLLIWIAAITTAWVGESRTIFWIAANLIGVAMGASLSGGRALVGLFTPAGRSAEFFGLWGLSMKASAVVGPLSYGFITWYTGGDHRQAILSTLTFFIVGLLLLFLVDEGRGREAAVIGE</sequence>
<dbReference type="InterPro" id="IPR024671">
    <property type="entry name" value="Atg22-like"/>
</dbReference>
<gene>
    <name evidence="9" type="ORF">BOV88_03850</name>
    <name evidence="8" type="ORF">JV46_18100</name>
</gene>
<feature type="transmembrane region" description="Helical" evidence="6">
    <location>
        <begin position="314"/>
        <end position="331"/>
    </location>
</feature>
<comment type="subcellular location">
    <subcellularLocation>
        <location evidence="1">Endomembrane system</location>
        <topology evidence="1">Multi-pass membrane protein</topology>
    </subcellularLocation>
</comment>
<dbReference type="eggNOG" id="COG2270">
    <property type="taxonomic scope" value="Bacteria"/>
</dbReference>
<feature type="transmembrane region" description="Helical" evidence="6">
    <location>
        <begin position="114"/>
        <end position="139"/>
    </location>
</feature>
<keyword evidence="3 6" id="KW-0812">Transmembrane</keyword>
<evidence type="ECO:0000256" key="6">
    <source>
        <dbReference type="SAM" id="Phobius"/>
    </source>
</evidence>
<feature type="transmembrane region" description="Helical" evidence="6">
    <location>
        <begin position="21"/>
        <end position="46"/>
    </location>
</feature>
<dbReference type="Pfam" id="PF11700">
    <property type="entry name" value="ATG22"/>
    <property type="match status" value="2"/>
</dbReference>
<accession>A0A0B0HDR7</accession>
<evidence type="ECO:0000256" key="3">
    <source>
        <dbReference type="ARBA" id="ARBA00022692"/>
    </source>
</evidence>
<feature type="transmembrane region" description="Helical" evidence="6">
    <location>
        <begin position="372"/>
        <end position="393"/>
    </location>
</feature>
<reference evidence="9 11" key="2">
    <citation type="submission" date="2016-11" db="EMBL/GenBank/DDBJ databases">
        <title>Mixed transmission modes and dynamic genome evolution in an obligate animal-bacterial symbiosis.</title>
        <authorList>
            <person name="Russell S.L."/>
            <person name="Corbett-Detig R.B."/>
            <person name="Cavanaugh C.M."/>
        </authorList>
    </citation>
    <scope>NUCLEOTIDE SEQUENCE [LARGE SCALE GENOMIC DNA]</scope>
    <source>
        <strain evidence="9">MA-KB16</strain>
    </source>
</reference>
<dbReference type="InterPro" id="IPR050495">
    <property type="entry name" value="ATG22/LtaA_families"/>
</dbReference>
<dbReference type="RefSeq" id="WP_043115268.1">
    <property type="nucleotide sequence ID" value="NZ_JRAA01000001.1"/>
</dbReference>
<keyword evidence="10" id="KW-1185">Reference proteome</keyword>
<dbReference type="OrthoDB" id="9768783at2"/>
<evidence type="ECO:0000259" key="7">
    <source>
        <dbReference type="PROSITE" id="PS50850"/>
    </source>
</evidence>
<evidence type="ECO:0000256" key="5">
    <source>
        <dbReference type="ARBA" id="ARBA00023136"/>
    </source>
</evidence>
<evidence type="ECO:0000313" key="11">
    <source>
        <dbReference type="Proteomes" id="UP000190962"/>
    </source>
</evidence>
<proteinExistence type="predicted"/>
<dbReference type="Proteomes" id="UP000190962">
    <property type="component" value="Unassembled WGS sequence"/>
</dbReference>
<dbReference type="EMBL" id="MPNX01000003">
    <property type="protein sequence ID" value="OOY35780.1"/>
    <property type="molecule type" value="Genomic_DNA"/>
</dbReference>
<evidence type="ECO:0000256" key="2">
    <source>
        <dbReference type="ARBA" id="ARBA00022448"/>
    </source>
</evidence>
<organism evidence="8 10">
    <name type="scientific">Solemya velum gill symbiont</name>
    <dbReference type="NCBI Taxonomy" id="2340"/>
    <lineage>
        <taxon>Bacteria</taxon>
        <taxon>Pseudomonadati</taxon>
        <taxon>Pseudomonadota</taxon>
        <taxon>Gammaproteobacteria</taxon>
        <taxon>sulfur-oxidizing symbionts</taxon>
    </lineage>
</organism>
<keyword evidence="2" id="KW-0813">Transport</keyword>
<protein>
    <submittedName>
        <fullName evidence="9">MFS transporter</fullName>
    </submittedName>
    <submittedName>
        <fullName evidence="8">Permease</fullName>
    </submittedName>
</protein>
<dbReference type="InterPro" id="IPR036259">
    <property type="entry name" value="MFS_trans_sf"/>
</dbReference>
<dbReference type="Proteomes" id="UP000030856">
    <property type="component" value="Unassembled WGS sequence"/>
</dbReference>
<evidence type="ECO:0000256" key="1">
    <source>
        <dbReference type="ARBA" id="ARBA00004127"/>
    </source>
</evidence>
<feature type="transmembrane region" description="Helical" evidence="6">
    <location>
        <begin position="337"/>
        <end position="360"/>
    </location>
</feature>
<dbReference type="PROSITE" id="PS50850">
    <property type="entry name" value="MFS"/>
    <property type="match status" value="1"/>
</dbReference>
<dbReference type="PANTHER" id="PTHR23519">
    <property type="entry name" value="AUTOPHAGY-RELATED PROTEIN 22"/>
    <property type="match status" value="1"/>
</dbReference>
<dbReference type="AlphaFoldDB" id="A0A0B0HDR7"/>
<dbReference type="STRING" id="2340.JV46_18100"/>
<feature type="transmembrane region" description="Helical" evidence="6">
    <location>
        <begin position="248"/>
        <end position="272"/>
    </location>
</feature>
<dbReference type="EMBL" id="JRAA01000001">
    <property type="protein sequence ID" value="KHF25601.1"/>
    <property type="molecule type" value="Genomic_DNA"/>
</dbReference>
<feature type="transmembrane region" description="Helical" evidence="6">
    <location>
        <begin position="186"/>
        <end position="210"/>
    </location>
</feature>
<dbReference type="GeneID" id="86991547"/>
<feature type="domain" description="Major facilitator superfamily (MFS) profile" evidence="7">
    <location>
        <begin position="247"/>
        <end position="436"/>
    </location>
</feature>
<dbReference type="SUPFAM" id="SSF103473">
    <property type="entry name" value="MFS general substrate transporter"/>
    <property type="match status" value="1"/>
</dbReference>
<keyword evidence="4 6" id="KW-1133">Transmembrane helix</keyword>
<feature type="transmembrane region" description="Helical" evidence="6">
    <location>
        <begin position="405"/>
        <end position="423"/>
    </location>
</feature>
<evidence type="ECO:0000313" key="9">
    <source>
        <dbReference type="EMBL" id="OOY35780.1"/>
    </source>
</evidence>
<feature type="transmembrane region" description="Helical" evidence="6">
    <location>
        <begin position="91"/>
        <end position="108"/>
    </location>
</feature>
<dbReference type="GO" id="GO:0022857">
    <property type="term" value="F:transmembrane transporter activity"/>
    <property type="evidence" value="ECO:0007669"/>
    <property type="project" value="InterPro"/>
</dbReference>
<dbReference type="Gene3D" id="1.20.1250.20">
    <property type="entry name" value="MFS general substrate transporter like domains"/>
    <property type="match status" value="2"/>
</dbReference>